<dbReference type="RefSeq" id="WP_008884144.1">
    <property type="nucleotide sequence ID" value="NZ_FNAV01000012.1"/>
</dbReference>
<dbReference type="Gene3D" id="1.10.3230.30">
    <property type="entry name" value="Phage gp6-like head-tail connector protein"/>
    <property type="match status" value="1"/>
</dbReference>
<dbReference type="Proteomes" id="UP000198994">
    <property type="component" value="Unassembled WGS sequence"/>
</dbReference>
<reference evidence="2" key="1">
    <citation type="submission" date="2016-10" db="EMBL/GenBank/DDBJ databases">
        <authorList>
            <person name="Varghese N."/>
            <person name="Submissions S."/>
        </authorList>
    </citation>
    <scope>NUCLEOTIDE SEQUENCE [LARGE SCALE GENOMIC DNA]</scope>
    <source>
        <strain evidence="2">DSM 10146</strain>
    </source>
</reference>
<evidence type="ECO:0000313" key="1">
    <source>
        <dbReference type="EMBL" id="SDF09964.1"/>
    </source>
</evidence>
<dbReference type="AlphaFoldDB" id="A0A1G7IBT9"/>
<gene>
    <name evidence="1" type="ORF">SAMN04488105_112135</name>
</gene>
<accession>A0A1G7IBT9</accession>
<dbReference type="InterPro" id="IPR006450">
    <property type="entry name" value="Phage_HK97_gp6-like"/>
</dbReference>
<proteinExistence type="predicted"/>
<protein>
    <recommendedName>
        <fullName evidence="3">Phage gp6-like head-tail connector protein</fullName>
    </recommendedName>
</protein>
<dbReference type="STRING" id="282683.SAMN04488105_112135"/>
<dbReference type="InterPro" id="IPR011738">
    <property type="entry name" value="Phage_CHP"/>
</dbReference>
<evidence type="ECO:0008006" key="3">
    <source>
        <dbReference type="Google" id="ProtNLM"/>
    </source>
</evidence>
<dbReference type="EMBL" id="FNAV01000012">
    <property type="protein sequence ID" value="SDF09964.1"/>
    <property type="molecule type" value="Genomic_DNA"/>
</dbReference>
<dbReference type="NCBIfam" id="TIGR01560">
    <property type="entry name" value="put_DNA_pack"/>
    <property type="match status" value="1"/>
</dbReference>
<name>A0A1G7IBT9_9RHOB</name>
<organism evidence="1 2">
    <name type="scientific">Salipiger thiooxidans</name>
    <dbReference type="NCBI Taxonomy" id="282683"/>
    <lineage>
        <taxon>Bacteria</taxon>
        <taxon>Pseudomonadati</taxon>
        <taxon>Pseudomonadota</taxon>
        <taxon>Alphaproteobacteria</taxon>
        <taxon>Rhodobacterales</taxon>
        <taxon>Roseobacteraceae</taxon>
        <taxon>Salipiger</taxon>
    </lineage>
</organism>
<sequence length="197" mass="21694">MMLMEENQVPEAALPVAALRRHLRLGSGFAEGDVQDEVLSSFLRAALAAIEGRTGKALIRRNFIWTLHRWRDPDGALFPLAPVTDVAQIFLSDRNGIAEELEASRYRLEADAHAPVLRPMSAALPQIRDGGKVEIRFTAGFAESFDEVPADLAQAVLLLAAHYYEYRDETSLGQGCMPFGVTALIARYRPLRVGFGA</sequence>
<dbReference type="NCBIfam" id="TIGR02215">
    <property type="entry name" value="phage_chp_gp8"/>
    <property type="match status" value="1"/>
</dbReference>
<dbReference type="OrthoDB" id="8478788at2"/>
<evidence type="ECO:0000313" key="2">
    <source>
        <dbReference type="Proteomes" id="UP000198994"/>
    </source>
</evidence>
<keyword evidence="2" id="KW-1185">Reference proteome</keyword>